<dbReference type="EMBL" id="CP001899">
    <property type="protein sequence ID" value="ADC65920.1"/>
    <property type="molecule type" value="Genomic_DNA"/>
</dbReference>
<dbReference type="RefSeq" id="WP_012966259.1">
    <property type="nucleotide sequence ID" value="NC_013849.1"/>
</dbReference>
<sequence>MRKILFVAIFLISIFGSANGVVVTDKPELDAYVLTKSLQAGEVQELKIVLLNVAKHEWAERGTLEEEIAYNMSLNAYNLTI</sequence>
<gene>
    <name evidence="1" type="ordered locus">Ferp_1777</name>
</gene>
<reference evidence="2" key="1">
    <citation type="submission" date="2010-02" db="EMBL/GenBank/DDBJ databases">
        <title>Complete sequence of Ferroglobus placidus DSM 10642.</title>
        <authorList>
            <consortium name="US DOE Joint Genome Institute"/>
            <person name="Lucas S."/>
            <person name="Copeland A."/>
            <person name="Lapidus A."/>
            <person name="Cheng J.-F."/>
            <person name="Bruce D."/>
            <person name="Goodwin L."/>
            <person name="Pitluck S."/>
            <person name="Saunders E."/>
            <person name="Brettin T."/>
            <person name="Detter J.C."/>
            <person name="Han C."/>
            <person name="Tapia R."/>
            <person name="Larimer F."/>
            <person name="Land M."/>
            <person name="Hauser L."/>
            <person name="Kyrpides N."/>
            <person name="Ivanova N."/>
            <person name="Holmes D."/>
            <person name="Lovley D."/>
            <person name="Kyrpides N."/>
            <person name="Anderson I.J."/>
            <person name="Woyke T."/>
        </authorList>
    </citation>
    <scope>NUCLEOTIDE SEQUENCE [LARGE SCALE GENOMIC DNA]</scope>
    <source>
        <strain evidence="2">DSM 10642 / AEDII12DO</strain>
    </source>
</reference>
<name>D3RZK7_FERPA</name>
<dbReference type="GeneID" id="8779304"/>
<dbReference type="AlphaFoldDB" id="D3RZK7"/>
<reference evidence="1 2" key="2">
    <citation type="journal article" date="2011" name="Stand. Genomic Sci.">
        <title>Complete genome sequence of Ferroglobus placidus AEDII12DO.</title>
        <authorList>
            <person name="Anderson I."/>
            <person name="Risso C."/>
            <person name="Holmes D."/>
            <person name="Lucas S."/>
            <person name="Copeland A."/>
            <person name="Lapidus A."/>
            <person name="Cheng J.F."/>
            <person name="Bruce D."/>
            <person name="Goodwin L."/>
            <person name="Pitluck S."/>
            <person name="Saunders E."/>
            <person name="Brettin T."/>
            <person name="Detter J.C."/>
            <person name="Han C."/>
            <person name="Tapia R."/>
            <person name="Larimer F."/>
            <person name="Land M."/>
            <person name="Hauser L."/>
            <person name="Woyke T."/>
            <person name="Lovley D."/>
            <person name="Kyrpides N."/>
            <person name="Ivanova N."/>
        </authorList>
    </citation>
    <scope>NUCLEOTIDE SEQUENCE [LARGE SCALE GENOMIC DNA]</scope>
    <source>
        <strain evidence="2">DSM 10642 / AEDII12DO</strain>
    </source>
</reference>
<accession>D3RZK7</accession>
<dbReference type="KEGG" id="fpl:Ferp_1777"/>
<evidence type="ECO:0000313" key="2">
    <source>
        <dbReference type="Proteomes" id="UP000002613"/>
    </source>
</evidence>
<dbReference type="PaxDb" id="589924-Ferp_1777"/>
<dbReference type="Proteomes" id="UP000002613">
    <property type="component" value="Chromosome"/>
</dbReference>
<organism evidence="1 2">
    <name type="scientific">Ferroglobus placidus (strain DSM 10642 / AEDII12DO)</name>
    <dbReference type="NCBI Taxonomy" id="589924"/>
    <lineage>
        <taxon>Archaea</taxon>
        <taxon>Methanobacteriati</taxon>
        <taxon>Methanobacteriota</taxon>
        <taxon>Archaeoglobi</taxon>
        <taxon>Archaeoglobales</taxon>
        <taxon>Archaeoglobaceae</taxon>
        <taxon>Ferroglobus</taxon>
    </lineage>
</organism>
<keyword evidence="2" id="KW-1185">Reference proteome</keyword>
<protein>
    <submittedName>
        <fullName evidence="1">Uncharacterized protein</fullName>
    </submittedName>
</protein>
<dbReference type="HOGENOM" id="CLU_2565565_0_0_2"/>
<proteinExistence type="predicted"/>
<evidence type="ECO:0000313" key="1">
    <source>
        <dbReference type="EMBL" id="ADC65920.1"/>
    </source>
</evidence>
<dbReference type="STRING" id="589924.Ferp_1777"/>